<feature type="region of interest" description="Disordered" evidence="1">
    <location>
        <begin position="104"/>
        <end position="152"/>
    </location>
</feature>
<sequence>MPLHGQEHLWLNSLYIALHPKPLAVDGSMGNTGSASLYKRGCAPTLIPNLNSTGQCSISDGEARPDIFQEVRDWISLHEGTAAIKTFYASTCYCQGNQCNHVIPPEPPTTQMPTTTTPITTSGKETTAPTRQMSKSTTPITTSGKETTAKPCTDNSPLESNACTTCSCTTGGKFACKFDVICGKNVNFHINHISTLFFPFMLQPFVCSLTQPTVLVQEVTYTLSGKYEDISGLETEFANALKQALIQSSSSLVETVFLDFEFSAGSIIVRQNIESGQFSFMFQGKTYTAIDKSFEMSSSYQFGMESIKPNDSMSVTLIVIIVVLAAILSVIIIITVVNKLRKRRKYGMEDTVLLRLSRNPSIASKSRVEFENPVYG</sequence>
<evidence type="ECO:0000256" key="1">
    <source>
        <dbReference type="SAM" id="MobiDB-lite"/>
    </source>
</evidence>
<keyword evidence="2" id="KW-1133">Transmembrane helix</keyword>
<keyword evidence="2" id="KW-0472">Membrane</keyword>
<feature type="transmembrane region" description="Helical" evidence="2">
    <location>
        <begin position="315"/>
        <end position="337"/>
    </location>
</feature>
<gene>
    <name evidence="3" type="ORF">BSL78_28102</name>
</gene>
<evidence type="ECO:0000313" key="4">
    <source>
        <dbReference type="Proteomes" id="UP000230750"/>
    </source>
</evidence>
<dbReference type="AlphaFoldDB" id="A0A2G8JH27"/>
<evidence type="ECO:0000313" key="3">
    <source>
        <dbReference type="EMBL" id="PIK35074.1"/>
    </source>
</evidence>
<reference evidence="3 4" key="1">
    <citation type="journal article" date="2017" name="PLoS Biol.">
        <title>The sea cucumber genome provides insights into morphological evolution and visceral regeneration.</title>
        <authorList>
            <person name="Zhang X."/>
            <person name="Sun L."/>
            <person name="Yuan J."/>
            <person name="Sun Y."/>
            <person name="Gao Y."/>
            <person name="Zhang L."/>
            <person name="Li S."/>
            <person name="Dai H."/>
            <person name="Hamel J.F."/>
            <person name="Liu C."/>
            <person name="Yu Y."/>
            <person name="Liu S."/>
            <person name="Lin W."/>
            <person name="Guo K."/>
            <person name="Jin S."/>
            <person name="Xu P."/>
            <person name="Storey K.B."/>
            <person name="Huan P."/>
            <person name="Zhang T."/>
            <person name="Zhou Y."/>
            <person name="Zhang J."/>
            <person name="Lin C."/>
            <person name="Li X."/>
            <person name="Xing L."/>
            <person name="Huo D."/>
            <person name="Sun M."/>
            <person name="Wang L."/>
            <person name="Mercier A."/>
            <person name="Li F."/>
            <person name="Yang H."/>
            <person name="Xiang J."/>
        </authorList>
    </citation>
    <scope>NUCLEOTIDE SEQUENCE [LARGE SCALE GENOMIC DNA]</scope>
    <source>
        <strain evidence="3">Shaxun</strain>
        <tissue evidence="3">Muscle</tissue>
    </source>
</reference>
<keyword evidence="4" id="KW-1185">Reference proteome</keyword>
<protein>
    <submittedName>
        <fullName evidence="3">Uncharacterized protein</fullName>
    </submittedName>
</protein>
<comment type="caution">
    <text evidence="3">The sequence shown here is derived from an EMBL/GenBank/DDBJ whole genome shotgun (WGS) entry which is preliminary data.</text>
</comment>
<proteinExistence type="predicted"/>
<dbReference type="Proteomes" id="UP000230750">
    <property type="component" value="Unassembled WGS sequence"/>
</dbReference>
<name>A0A2G8JH27_STIJA</name>
<evidence type="ECO:0000256" key="2">
    <source>
        <dbReference type="SAM" id="Phobius"/>
    </source>
</evidence>
<organism evidence="3 4">
    <name type="scientific">Stichopus japonicus</name>
    <name type="common">Sea cucumber</name>
    <dbReference type="NCBI Taxonomy" id="307972"/>
    <lineage>
        <taxon>Eukaryota</taxon>
        <taxon>Metazoa</taxon>
        <taxon>Echinodermata</taxon>
        <taxon>Eleutherozoa</taxon>
        <taxon>Echinozoa</taxon>
        <taxon>Holothuroidea</taxon>
        <taxon>Aspidochirotacea</taxon>
        <taxon>Aspidochirotida</taxon>
        <taxon>Stichopodidae</taxon>
        <taxon>Apostichopus</taxon>
    </lineage>
</organism>
<accession>A0A2G8JH27</accession>
<feature type="compositionally biased region" description="Low complexity" evidence="1">
    <location>
        <begin position="111"/>
        <end position="127"/>
    </location>
</feature>
<feature type="compositionally biased region" description="Polar residues" evidence="1">
    <location>
        <begin position="128"/>
        <end position="146"/>
    </location>
</feature>
<dbReference type="EMBL" id="MRZV01001994">
    <property type="protein sequence ID" value="PIK35074.1"/>
    <property type="molecule type" value="Genomic_DNA"/>
</dbReference>
<keyword evidence="2" id="KW-0812">Transmembrane</keyword>